<dbReference type="GO" id="GO:0003677">
    <property type="term" value="F:DNA binding"/>
    <property type="evidence" value="ECO:0007669"/>
    <property type="project" value="UniProtKB-KW"/>
</dbReference>
<sequence>MALTCRIRVPIAGYRGRKPRRRRLAGSGMRRHPHRRRRAISKRLGGGFLPALIPIIAAAIGAIPGIASVAVQASQRH</sequence>
<dbReference type="InterPro" id="IPR008393">
    <property type="entry name" value="Adenovirus_late_L2_mu_core"/>
</dbReference>
<proteinExistence type="predicted"/>
<keyword evidence="2" id="KW-0946">Virion</keyword>
<dbReference type="GO" id="GO:0019013">
    <property type="term" value="C:viral nucleocapsid"/>
    <property type="evidence" value="ECO:0007669"/>
    <property type="project" value="InterPro"/>
</dbReference>
<keyword evidence="5" id="KW-0812">Transmembrane</keyword>
<keyword evidence="4" id="KW-0238">DNA-binding</keyword>
<feature type="transmembrane region" description="Helical" evidence="5">
    <location>
        <begin position="44"/>
        <end position="67"/>
    </location>
</feature>
<reference evidence="6" key="1">
    <citation type="journal article" date="2015" name="Mol. Biol. Evol.">
        <title>Multiple Cross-Species Transmission Events of Human Adenoviruses (HAdV) during Hominine Evolution.</title>
        <authorList>
            <person name="Hoppe E."/>
            <person name="Pauly M."/>
            <person name="Gillespie T.R."/>
            <person name="Akoua-Koffi C."/>
            <person name="Hohmann G."/>
            <person name="Fruth B."/>
            <person name="Karhemere S."/>
            <person name="Madinda N.F."/>
            <person name="Mugisha L."/>
            <person name="Muyembe J.J."/>
            <person name="Todd A."/>
            <person name="Petrzelkova K.J."/>
            <person name="Gray M."/>
            <person name="Robbins M."/>
            <person name="Bergl R.A."/>
            <person name="Wittig R.M."/>
            <person name="Zuberbuhler K."/>
            <person name="Boesch C."/>
            <person name="Schubert G."/>
            <person name="Leendertz F.H."/>
            <person name="Ehlers B."/>
            <person name="Calvignac-Spencer S."/>
        </authorList>
    </citation>
    <scope>NUCLEOTIDE SEQUENCE</scope>
    <source>
        <strain evidence="6">Pan troglodytes 6329</strain>
    </source>
</reference>
<keyword evidence="3" id="KW-0426">Late protein</keyword>
<evidence type="ECO:0000256" key="5">
    <source>
        <dbReference type="SAM" id="Phobius"/>
    </source>
</evidence>
<evidence type="ECO:0000256" key="2">
    <source>
        <dbReference type="ARBA" id="ARBA00022844"/>
    </source>
</evidence>
<name>A0A0B5E2P0_9ADEN</name>
<accession>A0A0B5E2P0</accession>
<dbReference type="EMBL" id="KM659130">
    <property type="protein sequence ID" value="AJE59700.1"/>
    <property type="molecule type" value="Genomic_DNA"/>
</dbReference>
<protein>
    <submittedName>
        <fullName evidence="6">PX</fullName>
    </submittedName>
</protein>
<comment type="subcellular location">
    <subcellularLocation>
        <location evidence="1">Virion</location>
    </subcellularLocation>
</comment>
<keyword evidence="5" id="KW-1133">Transmembrane helix</keyword>
<evidence type="ECO:0000256" key="1">
    <source>
        <dbReference type="ARBA" id="ARBA00004328"/>
    </source>
</evidence>
<dbReference type="Pfam" id="PF05829">
    <property type="entry name" value="Adeno_PX"/>
    <property type="match status" value="1"/>
</dbReference>
<keyword evidence="5" id="KW-0472">Membrane</keyword>
<evidence type="ECO:0000256" key="3">
    <source>
        <dbReference type="ARBA" id="ARBA00022921"/>
    </source>
</evidence>
<organism evidence="6">
    <name type="scientific">Human mastadenovirus E</name>
    <dbReference type="NCBI Taxonomy" id="130308"/>
    <lineage>
        <taxon>Viruses</taxon>
        <taxon>Varidnaviria</taxon>
        <taxon>Bamfordvirae</taxon>
        <taxon>Preplasmiviricota</taxon>
        <taxon>Polisuviricotina</taxon>
        <taxon>Pharingeaviricetes</taxon>
        <taxon>Rowavirales</taxon>
        <taxon>Adenoviridae</taxon>
        <taxon>Mastadenovirus</taxon>
        <taxon>Mastadenovirus exoticum</taxon>
    </lineage>
</organism>
<evidence type="ECO:0000256" key="4">
    <source>
        <dbReference type="ARBA" id="ARBA00023125"/>
    </source>
</evidence>
<evidence type="ECO:0000313" key="6">
    <source>
        <dbReference type="EMBL" id="AJE59700.1"/>
    </source>
</evidence>